<feature type="region of interest" description="Disordered" evidence="1">
    <location>
        <begin position="57"/>
        <end position="81"/>
    </location>
</feature>
<accession>A0A4S4MCJ3</accession>
<protein>
    <submittedName>
        <fullName evidence="2">Uncharacterized protein</fullName>
    </submittedName>
</protein>
<dbReference type="Proteomes" id="UP000308730">
    <property type="component" value="Unassembled WGS sequence"/>
</dbReference>
<gene>
    <name evidence="2" type="ORF">EUX98_g8046</name>
</gene>
<keyword evidence="3" id="KW-1185">Reference proteome</keyword>
<dbReference type="EMBL" id="SGPM01000390">
    <property type="protein sequence ID" value="THH23129.1"/>
    <property type="molecule type" value="Genomic_DNA"/>
</dbReference>
<sequence>MSRKLLFTKRFSLCSRSIRTWWVLAEGDMKPTGAETSEEASVLKEKELRRRTHDIETLNQVEEHKESEGGKGKGKAGFDTK</sequence>
<dbReference type="AlphaFoldDB" id="A0A4S4MCJ3"/>
<evidence type="ECO:0000313" key="3">
    <source>
        <dbReference type="Proteomes" id="UP000308730"/>
    </source>
</evidence>
<reference evidence="2 3" key="1">
    <citation type="submission" date="2019-02" db="EMBL/GenBank/DDBJ databases">
        <title>Genome sequencing of the rare red list fungi Antrodiella citrinella (Flaviporus citrinellus).</title>
        <authorList>
            <person name="Buettner E."/>
            <person name="Kellner H."/>
        </authorList>
    </citation>
    <scope>NUCLEOTIDE SEQUENCE [LARGE SCALE GENOMIC DNA]</scope>
    <source>
        <strain evidence="2 3">DSM 108506</strain>
    </source>
</reference>
<evidence type="ECO:0000313" key="2">
    <source>
        <dbReference type="EMBL" id="THH23129.1"/>
    </source>
</evidence>
<comment type="caution">
    <text evidence="2">The sequence shown here is derived from an EMBL/GenBank/DDBJ whole genome shotgun (WGS) entry which is preliminary data.</text>
</comment>
<proteinExistence type="predicted"/>
<evidence type="ECO:0000256" key="1">
    <source>
        <dbReference type="SAM" id="MobiDB-lite"/>
    </source>
</evidence>
<name>A0A4S4MCJ3_9APHY</name>
<organism evidence="2 3">
    <name type="scientific">Antrodiella citrinella</name>
    <dbReference type="NCBI Taxonomy" id="2447956"/>
    <lineage>
        <taxon>Eukaryota</taxon>
        <taxon>Fungi</taxon>
        <taxon>Dikarya</taxon>
        <taxon>Basidiomycota</taxon>
        <taxon>Agaricomycotina</taxon>
        <taxon>Agaricomycetes</taxon>
        <taxon>Polyporales</taxon>
        <taxon>Steccherinaceae</taxon>
        <taxon>Antrodiella</taxon>
    </lineage>
</organism>